<dbReference type="AlphaFoldDB" id="A0A5C7BZU5"/>
<protein>
    <submittedName>
        <fullName evidence="2">Type VI secretion protein</fullName>
    </submittedName>
</protein>
<gene>
    <name evidence="2" type="ORF">FOT62_23050</name>
</gene>
<evidence type="ECO:0000313" key="3">
    <source>
        <dbReference type="Proteomes" id="UP000321126"/>
    </source>
</evidence>
<proteinExistence type="predicted"/>
<name>A0A5C7BZU5_SERMA</name>
<comment type="caution">
    <text evidence="2">The sequence shown here is derived from an EMBL/GenBank/DDBJ whole genome shotgun (WGS) entry which is preliminary data.</text>
</comment>
<accession>A0A5C7BZU5</accession>
<evidence type="ECO:0000313" key="2">
    <source>
        <dbReference type="EMBL" id="TXE26748.1"/>
    </source>
</evidence>
<keyword evidence="1" id="KW-0812">Transmembrane</keyword>
<sequence>MAWLRNKCPTTVLSAPPSLFLWLFTGTLAVIAGVILFVFHSSGAVKVLSAMNVWTVSLAPPAIWFLLLCIWGWFRGQEIDEHQFLEKEARYAQAQWEAWAERHLAILGSSVLLPNDVTADTLWKSSEGSFASQSMCVCRLPTTSLADAVLSCLGGIQESLQALPRDLPLRVTLVSDVAQDALSAAFIPAWETLFPERALPTDLTMTQAHSFSWVEARLEQPVLTVDLIIVVQLNGGDAYSDAMAALLLTSDDVAQKYRLSYPARLLRPMSLDLTVVEKDLTLFLETQTMACRTARILEDALCWHTVSASLASVGGRHGADWKSADTMMLEKLCGIPGASAPWILTALGAEIVMSGNLSLLTLLSSGTEQFVSSIAPGSENANIG</sequence>
<evidence type="ECO:0000256" key="1">
    <source>
        <dbReference type="SAM" id="Phobius"/>
    </source>
</evidence>
<dbReference type="RefSeq" id="WP_147882671.1">
    <property type="nucleotide sequence ID" value="NZ_VOUQ01000020.1"/>
</dbReference>
<organism evidence="2 3">
    <name type="scientific">Serratia marcescens</name>
    <dbReference type="NCBI Taxonomy" id="615"/>
    <lineage>
        <taxon>Bacteria</taxon>
        <taxon>Pseudomonadati</taxon>
        <taxon>Pseudomonadota</taxon>
        <taxon>Gammaproteobacteria</taxon>
        <taxon>Enterobacterales</taxon>
        <taxon>Yersiniaceae</taxon>
        <taxon>Serratia</taxon>
    </lineage>
</organism>
<keyword evidence="1" id="KW-0472">Membrane</keyword>
<dbReference type="EMBL" id="VOUQ01000020">
    <property type="protein sequence ID" value="TXE26748.1"/>
    <property type="molecule type" value="Genomic_DNA"/>
</dbReference>
<dbReference type="Proteomes" id="UP000321126">
    <property type="component" value="Unassembled WGS sequence"/>
</dbReference>
<feature type="transmembrane region" description="Helical" evidence="1">
    <location>
        <begin position="51"/>
        <end position="74"/>
    </location>
</feature>
<feature type="transmembrane region" description="Helical" evidence="1">
    <location>
        <begin position="20"/>
        <end position="39"/>
    </location>
</feature>
<reference evidence="2 3" key="1">
    <citation type="submission" date="2019-07" db="EMBL/GenBank/DDBJ databases">
        <title>Serratia strains were isolated from fresh produce.</title>
        <authorList>
            <person name="Cho G.-S."/>
            <person name="Stein M."/>
            <person name="Lee W."/>
            <person name="Suh S.H."/>
            <person name="Franz C.M.A.P."/>
        </authorList>
    </citation>
    <scope>NUCLEOTIDE SEQUENCE [LARGE SCALE GENOMIC DNA]</scope>
    <source>
        <strain evidence="2 3">S16</strain>
    </source>
</reference>
<keyword evidence="1" id="KW-1133">Transmembrane helix</keyword>